<gene>
    <name evidence="2" type="ORF">SAMN06297382_0797</name>
</gene>
<dbReference type="Proteomes" id="UP000198346">
    <property type="component" value="Unassembled WGS sequence"/>
</dbReference>
<keyword evidence="3" id="KW-1185">Reference proteome</keyword>
<dbReference type="EMBL" id="FZQA01000001">
    <property type="protein sequence ID" value="SNT68296.1"/>
    <property type="molecule type" value="Genomic_DNA"/>
</dbReference>
<evidence type="ECO:0000256" key="1">
    <source>
        <dbReference type="SAM" id="MobiDB-lite"/>
    </source>
</evidence>
<evidence type="ECO:0000313" key="3">
    <source>
        <dbReference type="Proteomes" id="UP000198346"/>
    </source>
</evidence>
<reference evidence="2 3" key="1">
    <citation type="submission" date="2017-07" db="EMBL/GenBank/DDBJ databases">
        <authorList>
            <person name="Sun Z.S."/>
            <person name="Albrecht U."/>
            <person name="Echele G."/>
            <person name="Lee C.C."/>
        </authorList>
    </citation>
    <scope>NUCLEOTIDE SEQUENCE [LARGE SCALE GENOMIC DNA]</scope>
    <source>
        <strain evidence="2 3">CGMCC 1.12710</strain>
    </source>
</reference>
<feature type="compositionally biased region" description="Low complexity" evidence="1">
    <location>
        <begin position="9"/>
        <end position="21"/>
    </location>
</feature>
<evidence type="ECO:0000313" key="2">
    <source>
        <dbReference type="EMBL" id="SNT68296.1"/>
    </source>
</evidence>
<name>A0A239PKH0_9PROT</name>
<accession>A0A239PKH0</accession>
<protein>
    <submittedName>
        <fullName evidence="2">Uncharacterized protein</fullName>
    </submittedName>
</protein>
<sequence length="88" mass="9693">MGRLHKGGTEAPGFAEAPPAENMEMVETAAARLPTLEEMTTDAGAPPEPGHDAWFRRQVQNALDKKKAGKLKYYDFREVAAEFGFNAR</sequence>
<organism evidence="2 3">
    <name type="scientific">Amphiplicatus metriothermophilus</name>
    <dbReference type="NCBI Taxonomy" id="1519374"/>
    <lineage>
        <taxon>Bacteria</taxon>
        <taxon>Pseudomonadati</taxon>
        <taxon>Pseudomonadota</taxon>
        <taxon>Alphaproteobacteria</taxon>
        <taxon>Parvularculales</taxon>
        <taxon>Parvularculaceae</taxon>
        <taxon>Amphiplicatus</taxon>
    </lineage>
</organism>
<dbReference type="AlphaFoldDB" id="A0A239PKH0"/>
<proteinExistence type="predicted"/>
<dbReference type="RefSeq" id="WP_089411249.1">
    <property type="nucleotide sequence ID" value="NZ_JACIJT010000001.1"/>
</dbReference>
<feature type="region of interest" description="Disordered" evidence="1">
    <location>
        <begin position="1"/>
        <end position="21"/>
    </location>
</feature>